<dbReference type="InParanoid" id="M1DU22"/>
<dbReference type="PaxDb" id="4113-PGSC0003DMT400094396"/>
<accession>M1DU22</accession>
<protein>
    <submittedName>
        <fullName evidence="1">Uncharacterized protein</fullName>
    </submittedName>
</protein>
<reference evidence="2" key="1">
    <citation type="journal article" date="2011" name="Nature">
        <title>Genome sequence and analysis of the tuber crop potato.</title>
        <authorList>
            <consortium name="The Potato Genome Sequencing Consortium"/>
        </authorList>
    </citation>
    <scope>NUCLEOTIDE SEQUENCE [LARGE SCALE GENOMIC DNA]</scope>
    <source>
        <strain evidence="2">cv. DM1-3 516 R44</strain>
    </source>
</reference>
<name>M1DU22_SOLTU</name>
<organism evidence="1 2">
    <name type="scientific">Solanum tuberosum</name>
    <name type="common">Potato</name>
    <dbReference type="NCBI Taxonomy" id="4113"/>
    <lineage>
        <taxon>Eukaryota</taxon>
        <taxon>Viridiplantae</taxon>
        <taxon>Streptophyta</taxon>
        <taxon>Embryophyta</taxon>
        <taxon>Tracheophyta</taxon>
        <taxon>Spermatophyta</taxon>
        <taxon>Magnoliopsida</taxon>
        <taxon>eudicotyledons</taxon>
        <taxon>Gunneridae</taxon>
        <taxon>Pentapetalae</taxon>
        <taxon>asterids</taxon>
        <taxon>lamiids</taxon>
        <taxon>Solanales</taxon>
        <taxon>Solanaceae</taxon>
        <taxon>Solanoideae</taxon>
        <taxon>Solaneae</taxon>
        <taxon>Solanum</taxon>
    </lineage>
</organism>
<reference evidence="1" key="2">
    <citation type="submission" date="2015-06" db="UniProtKB">
        <authorList>
            <consortium name="EnsemblPlants"/>
        </authorList>
    </citation>
    <scope>IDENTIFICATION</scope>
    <source>
        <strain evidence="1">DM1-3 516 R44</strain>
    </source>
</reference>
<proteinExistence type="predicted"/>
<sequence>MLVALSSTIMLMKMKYSMGMEAKHRVDTASRPPLFGVGPYDIGFHGLLSWSMSVNAYYHHVRCALWLLEKFYEVWVVVWDSIHALHE</sequence>
<dbReference type="HOGENOM" id="CLU_191014_0_0_1"/>
<dbReference type="AlphaFoldDB" id="M1DU22"/>
<keyword evidence="2" id="KW-1185">Reference proteome</keyword>
<evidence type="ECO:0000313" key="2">
    <source>
        <dbReference type="Proteomes" id="UP000011115"/>
    </source>
</evidence>
<dbReference type="EnsemblPlants" id="PGSC0003DMT400094396">
    <property type="protein sequence ID" value="PGSC0003DMT400094396"/>
    <property type="gene ID" value="PGSC0003DMG400043967"/>
</dbReference>
<dbReference type="Proteomes" id="UP000011115">
    <property type="component" value="Unassembled WGS sequence"/>
</dbReference>
<dbReference type="Gramene" id="PGSC0003DMT400094396">
    <property type="protein sequence ID" value="PGSC0003DMT400094396"/>
    <property type="gene ID" value="PGSC0003DMG400043967"/>
</dbReference>
<evidence type="ECO:0000313" key="1">
    <source>
        <dbReference type="EnsemblPlants" id="PGSC0003DMT400094396"/>
    </source>
</evidence>